<accession>A0A0P1BI61</accession>
<organism evidence="2 3">
    <name type="scientific">Ceraceosorus bombacis</name>
    <dbReference type="NCBI Taxonomy" id="401625"/>
    <lineage>
        <taxon>Eukaryota</taxon>
        <taxon>Fungi</taxon>
        <taxon>Dikarya</taxon>
        <taxon>Basidiomycota</taxon>
        <taxon>Ustilaginomycotina</taxon>
        <taxon>Exobasidiomycetes</taxon>
        <taxon>Ceraceosorales</taxon>
        <taxon>Ceraceosoraceae</taxon>
        <taxon>Ceraceosorus</taxon>
    </lineage>
</organism>
<dbReference type="Proteomes" id="UP000054845">
    <property type="component" value="Unassembled WGS sequence"/>
</dbReference>
<evidence type="ECO:0000256" key="1">
    <source>
        <dbReference type="SAM" id="MobiDB-lite"/>
    </source>
</evidence>
<sequence length="186" mass="20480">MASAMQVSRSWNGSSTLPRVAPGLSSSVHLVDLAAVEAALREKTGKLMTVVTPPDEREELLDSLDSALISQAETQSRAVDRADPRYFREATVLIKDQYDDYSTTTDSTAKHTPFVSPSSTTRSRPDRSSASVPSSPISSTRKALHKMRSQERFCPPSRPVDFAKPPTRTSISAMTRLMRKSTSRHQ</sequence>
<feature type="region of interest" description="Disordered" evidence="1">
    <location>
        <begin position="102"/>
        <end position="186"/>
    </location>
</feature>
<feature type="compositionally biased region" description="Basic residues" evidence="1">
    <location>
        <begin position="177"/>
        <end position="186"/>
    </location>
</feature>
<name>A0A0P1BI61_9BASI</name>
<protein>
    <submittedName>
        <fullName evidence="2">Uncharacterized protein</fullName>
    </submittedName>
</protein>
<reference evidence="3" key="1">
    <citation type="submission" date="2014-09" db="EMBL/GenBank/DDBJ databases">
        <authorList>
            <person name="Sharma Rahul"/>
            <person name="Thines Marco"/>
        </authorList>
    </citation>
    <scope>NUCLEOTIDE SEQUENCE [LARGE SCALE GENOMIC DNA]</scope>
</reference>
<feature type="compositionally biased region" description="Low complexity" evidence="1">
    <location>
        <begin position="102"/>
        <end position="139"/>
    </location>
</feature>
<dbReference type="EMBL" id="CCYA01000273">
    <property type="protein sequence ID" value="CEH15944.1"/>
    <property type="molecule type" value="Genomic_DNA"/>
</dbReference>
<evidence type="ECO:0000313" key="2">
    <source>
        <dbReference type="EMBL" id="CEH15944.1"/>
    </source>
</evidence>
<proteinExistence type="predicted"/>
<keyword evidence="3" id="KW-1185">Reference proteome</keyword>
<evidence type="ECO:0000313" key="3">
    <source>
        <dbReference type="Proteomes" id="UP000054845"/>
    </source>
</evidence>
<dbReference type="OrthoDB" id="10578302at2759"/>
<dbReference type="AlphaFoldDB" id="A0A0P1BI61"/>